<dbReference type="EMBL" id="WJKJ01000124">
    <property type="protein sequence ID" value="MBD3364340.1"/>
    <property type="molecule type" value="Genomic_DNA"/>
</dbReference>
<reference evidence="1" key="1">
    <citation type="submission" date="2019-11" db="EMBL/GenBank/DDBJ databases">
        <title>Microbial mats filling the niche in hypersaline microbial mats.</title>
        <authorList>
            <person name="Wong H.L."/>
            <person name="Macleod F.I."/>
            <person name="White R.A. III"/>
            <person name="Burns B.P."/>
        </authorList>
    </citation>
    <scope>NUCLEOTIDE SEQUENCE</scope>
    <source>
        <strain evidence="1">Bin_327</strain>
    </source>
</reference>
<comment type="caution">
    <text evidence="1">The sequence shown here is derived from an EMBL/GenBank/DDBJ whole genome shotgun (WGS) entry which is preliminary data.</text>
</comment>
<dbReference type="Gene3D" id="3.60.21.10">
    <property type="match status" value="1"/>
</dbReference>
<proteinExistence type="predicted"/>
<dbReference type="PANTHER" id="PTHR37523">
    <property type="entry name" value="METALLOPHOSPHOESTERASE"/>
    <property type="match status" value="1"/>
</dbReference>
<gene>
    <name evidence="1" type="ORF">GF359_03900</name>
</gene>
<protein>
    <submittedName>
        <fullName evidence="1">Phosphoesterase</fullName>
    </submittedName>
</protein>
<organism evidence="1 2">
    <name type="scientific">candidate division WOR-3 bacterium</name>
    <dbReference type="NCBI Taxonomy" id="2052148"/>
    <lineage>
        <taxon>Bacteria</taxon>
        <taxon>Bacteria division WOR-3</taxon>
    </lineage>
</organism>
<dbReference type="AlphaFoldDB" id="A0A9D5K921"/>
<dbReference type="Proteomes" id="UP000630660">
    <property type="component" value="Unassembled WGS sequence"/>
</dbReference>
<name>A0A9D5K921_UNCW3</name>
<dbReference type="InterPro" id="IPR029052">
    <property type="entry name" value="Metallo-depent_PP-like"/>
</dbReference>
<evidence type="ECO:0000313" key="1">
    <source>
        <dbReference type="EMBL" id="MBD3364340.1"/>
    </source>
</evidence>
<evidence type="ECO:0000313" key="2">
    <source>
        <dbReference type="Proteomes" id="UP000630660"/>
    </source>
</evidence>
<accession>A0A9D5K921</accession>
<dbReference type="PANTHER" id="PTHR37523:SF1">
    <property type="entry name" value="CALCINEURIN-LIKE PHOSPHOESTERASE DOMAIN-CONTAINING PROTEIN"/>
    <property type="match status" value="1"/>
</dbReference>
<dbReference type="SUPFAM" id="SSF56300">
    <property type="entry name" value="Metallo-dependent phosphatases"/>
    <property type="match status" value="1"/>
</dbReference>
<sequence>MKKAFFSVDVHGANSVWRKWLKVPELYNVDALLLCGDLTGKSLVPIIKQADGTYNAFYFGRNWNLQEGSELDEMEQRIMDAGAYTLRCDKDRVKELQDNPSQVEELMMSMIKDRMAQWMEMLIDNVDLTKVDAVVMPGNDDDFEVDEVIRSFGDRGVVWCLDDVIEVLGIPTISLAYVNPTPWDTPREEPDKKLAKRIQKLVKKLPDPGQSIFNFHPPPFGTMLDLAPELDANKKPVTVAGQVNFVHVGSKAVLEAVEKYQPLIGLHGHIHESYGHDKIGSTPVVNPGSEYGEGILRGYIIEIDEGAITNHWKVEG</sequence>